<keyword evidence="2" id="KW-0472">Membrane</keyword>
<accession>A0ABD0LUM5</accession>
<keyword evidence="2" id="KW-1133">Transmembrane helix</keyword>
<feature type="transmembrane region" description="Helical" evidence="2">
    <location>
        <begin position="61"/>
        <end position="82"/>
    </location>
</feature>
<feature type="compositionally biased region" description="Polar residues" evidence="1">
    <location>
        <begin position="136"/>
        <end position="191"/>
    </location>
</feature>
<dbReference type="EMBL" id="JACVVK020000021">
    <property type="protein sequence ID" value="KAK7503294.1"/>
    <property type="molecule type" value="Genomic_DNA"/>
</dbReference>
<comment type="caution">
    <text evidence="4">The sequence shown here is derived from an EMBL/GenBank/DDBJ whole genome shotgun (WGS) entry which is preliminary data.</text>
</comment>
<feature type="domain" description="Methyltransferase FkbM" evidence="3">
    <location>
        <begin position="329"/>
        <end position="495"/>
    </location>
</feature>
<organism evidence="4 5">
    <name type="scientific">Batillaria attramentaria</name>
    <dbReference type="NCBI Taxonomy" id="370345"/>
    <lineage>
        <taxon>Eukaryota</taxon>
        <taxon>Metazoa</taxon>
        <taxon>Spiralia</taxon>
        <taxon>Lophotrochozoa</taxon>
        <taxon>Mollusca</taxon>
        <taxon>Gastropoda</taxon>
        <taxon>Caenogastropoda</taxon>
        <taxon>Sorbeoconcha</taxon>
        <taxon>Cerithioidea</taxon>
        <taxon>Batillariidae</taxon>
        <taxon>Batillaria</taxon>
    </lineage>
</organism>
<dbReference type="AlphaFoldDB" id="A0ABD0LUM5"/>
<dbReference type="Proteomes" id="UP001519460">
    <property type="component" value="Unassembled WGS sequence"/>
</dbReference>
<dbReference type="NCBIfam" id="TIGR01444">
    <property type="entry name" value="fkbM_fam"/>
    <property type="match status" value="1"/>
</dbReference>
<protein>
    <recommendedName>
        <fullName evidence="3">Methyltransferase FkbM domain-containing protein</fullName>
    </recommendedName>
</protein>
<evidence type="ECO:0000259" key="3">
    <source>
        <dbReference type="Pfam" id="PF05050"/>
    </source>
</evidence>
<reference evidence="4 5" key="1">
    <citation type="journal article" date="2023" name="Sci. Data">
        <title>Genome assembly of the Korean intertidal mud-creeper Batillaria attramentaria.</title>
        <authorList>
            <person name="Patra A.K."/>
            <person name="Ho P.T."/>
            <person name="Jun S."/>
            <person name="Lee S.J."/>
            <person name="Kim Y."/>
            <person name="Won Y.J."/>
        </authorList>
    </citation>
    <scope>NUCLEOTIDE SEQUENCE [LARGE SCALE GENOMIC DNA]</scope>
    <source>
        <strain evidence="4">Wonlab-2016</strain>
    </source>
</reference>
<feature type="region of interest" description="Disordered" evidence="1">
    <location>
        <begin position="133"/>
        <end position="248"/>
    </location>
</feature>
<keyword evidence="2" id="KW-0812">Transmembrane</keyword>
<feature type="region of interest" description="Disordered" evidence="1">
    <location>
        <begin position="1"/>
        <end position="21"/>
    </location>
</feature>
<dbReference type="InterPro" id="IPR052514">
    <property type="entry name" value="SAM-dependent_MTase"/>
</dbReference>
<dbReference type="PANTHER" id="PTHR34203">
    <property type="entry name" value="METHYLTRANSFERASE, FKBM FAMILY PROTEIN"/>
    <property type="match status" value="1"/>
</dbReference>
<dbReference type="PANTHER" id="PTHR34203:SF15">
    <property type="entry name" value="SLL1173 PROTEIN"/>
    <property type="match status" value="1"/>
</dbReference>
<evidence type="ECO:0000256" key="2">
    <source>
        <dbReference type="SAM" id="Phobius"/>
    </source>
</evidence>
<keyword evidence="5" id="KW-1185">Reference proteome</keyword>
<feature type="compositionally biased region" description="Basic and acidic residues" evidence="1">
    <location>
        <begin position="194"/>
        <end position="215"/>
    </location>
</feature>
<dbReference type="Pfam" id="PF05050">
    <property type="entry name" value="Methyltransf_21"/>
    <property type="match status" value="1"/>
</dbReference>
<proteinExistence type="predicted"/>
<sequence>MTVAAASEVTVCPGSKGKDSQQPETRIVLFSVFFFGVFSRQDRAMSTRNNERKSLSFLKRLFLACSLVVATSVLLHSVWPGLPRILSFKSSRNRSTAKGINMCGIFKHDTLNVTSDQPRNVYLGAFRREASDESLHVTSGQPLNVVSDQPENVTSGKPQNVTSDKPRNATSNRPQNATSSRPQNATSSRPHNVTLEKLHHTTSDKSQHVASHKPESPATADPSLRSISQTVDATPVKRGNVTPNRNSGHVNVFVSSEKSCKHFLPLVVPRRGPTRICTYDPDDDLVISGTIKRTCCWEWKEVNAMINIMDSDVKNMASEANRARISLVDVGCNIGVFTLSAALAGYDVLAIDAMNSSLQLLATSIRLAGLRSRVMLINNAISHKYETVHLQVGDPNNFGGSTVLRKRSGRPVNADTKRVAQTICMDNLVQFVHTRRVFLKMDIEQSEFYAFQSADRFFAEVDVRYILMEWAHYASYRNRRKGVLIIKYLTKKGYRPYSGIEPSQALQASEDFSWPTNVLWKKI</sequence>
<gene>
    <name evidence="4" type="ORF">BaRGS_00005559</name>
</gene>
<dbReference type="InterPro" id="IPR006342">
    <property type="entry name" value="FkbM_mtfrase"/>
</dbReference>
<dbReference type="SUPFAM" id="SSF53335">
    <property type="entry name" value="S-adenosyl-L-methionine-dependent methyltransferases"/>
    <property type="match status" value="1"/>
</dbReference>
<evidence type="ECO:0000313" key="5">
    <source>
        <dbReference type="Proteomes" id="UP001519460"/>
    </source>
</evidence>
<evidence type="ECO:0000313" key="4">
    <source>
        <dbReference type="EMBL" id="KAK7503294.1"/>
    </source>
</evidence>
<evidence type="ECO:0000256" key="1">
    <source>
        <dbReference type="SAM" id="MobiDB-lite"/>
    </source>
</evidence>
<name>A0ABD0LUM5_9CAEN</name>
<dbReference type="InterPro" id="IPR029063">
    <property type="entry name" value="SAM-dependent_MTases_sf"/>
</dbReference>
<dbReference type="Gene3D" id="3.40.50.150">
    <property type="entry name" value="Vaccinia Virus protein VP39"/>
    <property type="match status" value="1"/>
</dbReference>